<name>A0A432VUR9_9GAMM</name>
<protein>
    <submittedName>
        <fullName evidence="2">DUF4199 domain-containing protein</fullName>
    </submittedName>
</protein>
<accession>A0A432VUR9</accession>
<comment type="caution">
    <text evidence="2">The sequence shown here is derived from an EMBL/GenBank/DDBJ whole genome shotgun (WGS) entry which is preliminary data.</text>
</comment>
<dbReference type="Proteomes" id="UP000288212">
    <property type="component" value="Unassembled WGS sequence"/>
</dbReference>
<evidence type="ECO:0000256" key="1">
    <source>
        <dbReference type="SAM" id="Phobius"/>
    </source>
</evidence>
<gene>
    <name evidence="2" type="ORF">CWE06_06240</name>
</gene>
<evidence type="ECO:0000313" key="2">
    <source>
        <dbReference type="EMBL" id="RUO20222.1"/>
    </source>
</evidence>
<keyword evidence="1" id="KW-0812">Transmembrane</keyword>
<feature type="transmembrane region" description="Helical" evidence="1">
    <location>
        <begin position="7"/>
        <end position="25"/>
    </location>
</feature>
<proteinExistence type="predicted"/>
<keyword evidence="1" id="KW-0472">Membrane</keyword>
<feature type="transmembrane region" description="Helical" evidence="1">
    <location>
        <begin position="133"/>
        <end position="156"/>
    </location>
</feature>
<feature type="transmembrane region" description="Helical" evidence="1">
    <location>
        <begin position="79"/>
        <end position="101"/>
    </location>
</feature>
<keyword evidence="3" id="KW-1185">Reference proteome</keyword>
<dbReference type="OrthoDB" id="5766000at2"/>
<dbReference type="AlphaFoldDB" id="A0A432VUR9"/>
<feature type="transmembrane region" description="Helical" evidence="1">
    <location>
        <begin position="37"/>
        <end position="58"/>
    </location>
</feature>
<dbReference type="Pfam" id="PF13858">
    <property type="entry name" value="DUF4199"/>
    <property type="match status" value="1"/>
</dbReference>
<dbReference type="InterPro" id="IPR025250">
    <property type="entry name" value="DUF4199"/>
</dbReference>
<reference evidence="2 3" key="1">
    <citation type="journal article" date="2011" name="Front. Microbiol.">
        <title>Genomic signatures of strain selection and enhancement in Bacillus atrophaeus var. globigii, a historical biowarfare simulant.</title>
        <authorList>
            <person name="Gibbons H.S."/>
            <person name="Broomall S.M."/>
            <person name="McNew L.A."/>
            <person name="Daligault H."/>
            <person name="Chapman C."/>
            <person name="Bruce D."/>
            <person name="Karavis M."/>
            <person name="Krepps M."/>
            <person name="McGregor P.A."/>
            <person name="Hong C."/>
            <person name="Park K.H."/>
            <person name="Akmal A."/>
            <person name="Feldman A."/>
            <person name="Lin J.S."/>
            <person name="Chang W.E."/>
            <person name="Higgs B.W."/>
            <person name="Demirev P."/>
            <person name="Lindquist J."/>
            <person name="Liem A."/>
            <person name="Fochler E."/>
            <person name="Read T.D."/>
            <person name="Tapia R."/>
            <person name="Johnson S."/>
            <person name="Bishop-Lilly K.A."/>
            <person name="Detter C."/>
            <person name="Han C."/>
            <person name="Sozhamannan S."/>
            <person name="Rosenzweig C.N."/>
            <person name="Skowronski E.W."/>
        </authorList>
    </citation>
    <scope>NUCLEOTIDE SEQUENCE [LARGE SCALE GENOMIC DNA]</scope>
    <source>
        <strain evidence="2 3">AK5</strain>
    </source>
</reference>
<keyword evidence="1" id="KW-1133">Transmembrane helix</keyword>
<dbReference type="RefSeq" id="WP_126792256.1">
    <property type="nucleotide sequence ID" value="NZ_PIPI01000003.1"/>
</dbReference>
<sequence>MLEKNRIEVKWGLIFTLAMLLWMLIERVSGLHSTHIAYHPMLTNLFAIIAITIYVLALRDKRERDFDGKMNWAQGFITGIYVTMVIAILSPFAQVLIHFAITPHFFTNAATHAVDAGHMSVEDAAAYFNFRSYVVQAFLGAILLGIVTSAVVATFVRRK</sequence>
<organism evidence="2 3">
    <name type="scientific">Aliidiomarina haloalkalitolerans</name>
    <dbReference type="NCBI Taxonomy" id="859059"/>
    <lineage>
        <taxon>Bacteria</taxon>
        <taxon>Pseudomonadati</taxon>
        <taxon>Pseudomonadota</taxon>
        <taxon>Gammaproteobacteria</taxon>
        <taxon>Alteromonadales</taxon>
        <taxon>Idiomarinaceae</taxon>
        <taxon>Aliidiomarina</taxon>
    </lineage>
</organism>
<dbReference type="EMBL" id="PIPI01000003">
    <property type="protein sequence ID" value="RUO20222.1"/>
    <property type="molecule type" value="Genomic_DNA"/>
</dbReference>
<evidence type="ECO:0000313" key="3">
    <source>
        <dbReference type="Proteomes" id="UP000288212"/>
    </source>
</evidence>